<protein>
    <recommendedName>
        <fullName evidence="2">D-aminoacyl-tRNA deacylase</fullName>
        <shortName evidence="2">DTD</shortName>
        <ecNumber evidence="2">3.1.1.96</ecNumber>
    </recommendedName>
    <alternativeName>
        <fullName evidence="2">Gly-tRNA(Ala) deacylase</fullName>
        <ecNumber evidence="2">3.1.1.-</ecNumber>
    </alternativeName>
</protein>
<dbReference type="RefSeq" id="WP_343956879.1">
    <property type="nucleotide sequence ID" value="NZ_BAAAMN010000021.1"/>
</dbReference>
<keyword evidence="2" id="KW-0694">RNA-binding</keyword>
<dbReference type="InterPro" id="IPR003732">
    <property type="entry name" value="Daa-tRNA_deacyls_DTD"/>
</dbReference>
<name>A0ABP5FUF1_9MICC</name>
<dbReference type="Pfam" id="PF02580">
    <property type="entry name" value="Tyr_Deacylase"/>
    <property type="match status" value="1"/>
</dbReference>
<evidence type="ECO:0000313" key="3">
    <source>
        <dbReference type="EMBL" id="GAA2034249.1"/>
    </source>
</evidence>
<evidence type="ECO:0000256" key="1">
    <source>
        <dbReference type="ARBA" id="ARBA00009673"/>
    </source>
</evidence>
<comment type="function">
    <text evidence="2">An aminoacyl-tRNA editing enzyme that deacylates mischarged D-aminoacyl-tRNAs. Also deacylates mischarged glycyl-tRNA(Ala), protecting cells against glycine mischarging by AlaRS. Acts via tRNA-based rather than protein-based catalysis; rejects L-amino acids rather than detecting D-amino acids in the active site. By recycling D-aminoacyl-tRNA to D-amino acids and free tRNA molecules, this enzyme counteracts the toxicity associated with the formation of D-aminoacyl-tRNA entities in vivo and helps enforce protein L-homochirality.</text>
</comment>
<dbReference type="PANTHER" id="PTHR10472:SF5">
    <property type="entry name" value="D-AMINOACYL-TRNA DEACYLASE 1"/>
    <property type="match status" value="1"/>
</dbReference>
<reference evidence="4" key="1">
    <citation type="journal article" date="2019" name="Int. J. Syst. Evol. Microbiol.">
        <title>The Global Catalogue of Microorganisms (GCM) 10K type strain sequencing project: providing services to taxonomists for standard genome sequencing and annotation.</title>
        <authorList>
            <consortium name="The Broad Institute Genomics Platform"/>
            <consortium name="The Broad Institute Genome Sequencing Center for Infectious Disease"/>
            <person name="Wu L."/>
            <person name="Ma J."/>
        </authorList>
    </citation>
    <scope>NUCLEOTIDE SEQUENCE [LARGE SCALE GENOMIC DNA]</scope>
    <source>
        <strain evidence="4">JCM 13595</strain>
    </source>
</reference>
<dbReference type="NCBIfam" id="TIGR00256">
    <property type="entry name" value="D-aminoacyl-tRNA deacylase"/>
    <property type="match status" value="1"/>
</dbReference>
<comment type="caution">
    <text evidence="3">The sequence shown here is derived from an EMBL/GenBank/DDBJ whole genome shotgun (WGS) entry which is preliminary data.</text>
</comment>
<feature type="short sequence motif" description="Gly-cisPro motif, important for rejection of L-amino acids" evidence="2">
    <location>
        <begin position="133"/>
        <end position="134"/>
    </location>
</feature>
<dbReference type="PANTHER" id="PTHR10472">
    <property type="entry name" value="D-TYROSYL-TRNA TYR DEACYLASE"/>
    <property type="match status" value="1"/>
</dbReference>
<comment type="similarity">
    <text evidence="1 2">Belongs to the DTD family.</text>
</comment>
<keyword evidence="4" id="KW-1185">Reference proteome</keyword>
<comment type="catalytic activity">
    <reaction evidence="2">
        <text>glycyl-tRNA(Ala) + H2O = tRNA(Ala) + glycine + H(+)</text>
        <dbReference type="Rhea" id="RHEA:53744"/>
        <dbReference type="Rhea" id="RHEA-COMP:9657"/>
        <dbReference type="Rhea" id="RHEA-COMP:13640"/>
        <dbReference type="ChEBI" id="CHEBI:15377"/>
        <dbReference type="ChEBI" id="CHEBI:15378"/>
        <dbReference type="ChEBI" id="CHEBI:57305"/>
        <dbReference type="ChEBI" id="CHEBI:78442"/>
        <dbReference type="ChEBI" id="CHEBI:78522"/>
    </reaction>
</comment>
<proteinExistence type="inferred from homology"/>
<dbReference type="Gene3D" id="3.50.80.10">
    <property type="entry name" value="D-tyrosyl-tRNA(Tyr) deacylase"/>
    <property type="match status" value="1"/>
</dbReference>
<dbReference type="EMBL" id="BAAAMN010000021">
    <property type="protein sequence ID" value="GAA2034249.1"/>
    <property type="molecule type" value="Genomic_DNA"/>
</dbReference>
<dbReference type="InterPro" id="IPR023509">
    <property type="entry name" value="DTD-like_sf"/>
</dbReference>
<comment type="subcellular location">
    <subcellularLocation>
        <location evidence="2">Cytoplasm</location>
    </subcellularLocation>
</comment>
<keyword evidence="2" id="KW-0963">Cytoplasm</keyword>
<comment type="domain">
    <text evidence="2">A Gly-cisPro motif from one monomer fits into the active site of the other monomer to allow specific chiral rejection of L-amino acids.</text>
</comment>
<keyword evidence="2" id="KW-0820">tRNA-binding</keyword>
<comment type="subunit">
    <text evidence="2">Homodimer.</text>
</comment>
<comment type="catalytic activity">
    <reaction evidence="2">
        <text>a D-aminoacyl-tRNA + H2O = a tRNA + a D-alpha-amino acid + H(+)</text>
        <dbReference type="Rhea" id="RHEA:13953"/>
        <dbReference type="Rhea" id="RHEA-COMP:10123"/>
        <dbReference type="Rhea" id="RHEA-COMP:10124"/>
        <dbReference type="ChEBI" id="CHEBI:15377"/>
        <dbReference type="ChEBI" id="CHEBI:15378"/>
        <dbReference type="ChEBI" id="CHEBI:59871"/>
        <dbReference type="ChEBI" id="CHEBI:78442"/>
        <dbReference type="ChEBI" id="CHEBI:79333"/>
        <dbReference type="EC" id="3.1.1.96"/>
    </reaction>
</comment>
<dbReference type="EC" id="3.1.1.96" evidence="2"/>
<dbReference type="EC" id="3.1.1.-" evidence="2"/>
<keyword evidence="2" id="KW-0378">Hydrolase</keyword>
<evidence type="ECO:0000313" key="4">
    <source>
        <dbReference type="Proteomes" id="UP001501461"/>
    </source>
</evidence>
<organism evidence="3 4">
    <name type="scientific">Yaniella flava</name>
    <dbReference type="NCBI Taxonomy" id="287930"/>
    <lineage>
        <taxon>Bacteria</taxon>
        <taxon>Bacillati</taxon>
        <taxon>Actinomycetota</taxon>
        <taxon>Actinomycetes</taxon>
        <taxon>Micrococcales</taxon>
        <taxon>Micrococcaceae</taxon>
        <taxon>Yaniella</taxon>
    </lineage>
</organism>
<dbReference type="SUPFAM" id="SSF69500">
    <property type="entry name" value="DTD-like"/>
    <property type="match status" value="1"/>
</dbReference>
<sequence length="154" mass="16716">MRAVIQVVTSASVTVDEKVVGELPRPGLMILLGVHVHDGEEQADVLVNKIVHLRILDDEQSAVDLNAPIMVVSQFTLNADVRKGRRPSWSKAARPEHSEPLYEYFVAKIREQGLEVVTGEFGAMMDVALVNSGPFTLVIDSDDLAAPRRGGSSG</sequence>
<dbReference type="HAMAP" id="MF_00518">
    <property type="entry name" value="Deacylase_Dtd"/>
    <property type="match status" value="1"/>
</dbReference>
<accession>A0ABP5FUF1</accession>
<evidence type="ECO:0000256" key="2">
    <source>
        <dbReference type="HAMAP-Rule" id="MF_00518"/>
    </source>
</evidence>
<gene>
    <name evidence="2 3" type="primary">dtd</name>
    <name evidence="3" type="ORF">GCM10009720_13540</name>
</gene>
<dbReference type="Proteomes" id="UP001501461">
    <property type="component" value="Unassembled WGS sequence"/>
</dbReference>